<dbReference type="GeneID" id="109013067"/>
<keyword evidence="3" id="KW-1185">Reference proteome</keyword>
<gene>
    <name evidence="4" type="primary">LOC109013067</name>
</gene>
<dbReference type="KEGG" id="jre:109013067"/>
<protein>
    <submittedName>
        <fullName evidence="4">Uncharacterized protein LOC109013067</fullName>
    </submittedName>
</protein>
<dbReference type="RefSeq" id="XP_018850556.1">
    <property type="nucleotide sequence ID" value="XM_018995011.2"/>
</dbReference>
<reference evidence="4" key="1">
    <citation type="submission" date="2025-08" db="UniProtKB">
        <authorList>
            <consortium name="RefSeq"/>
        </authorList>
    </citation>
    <scope>IDENTIFICATION</scope>
    <source>
        <tissue evidence="4">Leaves</tissue>
    </source>
</reference>
<evidence type="ECO:0000313" key="3">
    <source>
        <dbReference type="Proteomes" id="UP000235220"/>
    </source>
</evidence>
<feature type="region of interest" description="Disordered" evidence="1">
    <location>
        <begin position="29"/>
        <end position="86"/>
    </location>
</feature>
<dbReference type="OrthoDB" id="1431686at2759"/>
<feature type="compositionally biased region" description="Polar residues" evidence="1">
    <location>
        <begin position="70"/>
        <end position="86"/>
    </location>
</feature>
<keyword evidence="2" id="KW-0732">Signal</keyword>
<evidence type="ECO:0000256" key="2">
    <source>
        <dbReference type="SAM" id="SignalP"/>
    </source>
</evidence>
<feature type="chain" id="PRO_5014124375" evidence="2">
    <location>
        <begin position="29"/>
        <end position="86"/>
    </location>
</feature>
<organism evidence="3 4">
    <name type="scientific">Juglans regia</name>
    <name type="common">English walnut</name>
    <dbReference type="NCBI Taxonomy" id="51240"/>
    <lineage>
        <taxon>Eukaryota</taxon>
        <taxon>Viridiplantae</taxon>
        <taxon>Streptophyta</taxon>
        <taxon>Embryophyta</taxon>
        <taxon>Tracheophyta</taxon>
        <taxon>Spermatophyta</taxon>
        <taxon>Magnoliopsida</taxon>
        <taxon>eudicotyledons</taxon>
        <taxon>Gunneridae</taxon>
        <taxon>Pentapetalae</taxon>
        <taxon>rosids</taxon>
        <taxon>fabids</taxon>
        <taxon>Fagales</taxon>
        <taxon>Juglandaceae</taxon>
        <taxon>Juglans</taxon>
    </lineage>
</organism>
<accession>A0A2I4H317</accession>
<dbReference type="Proteomes" id="UP000235220">
    <property type="component" value="Chromosome 7"/>
</dbReference>
<sequence>MKAWSRAMAALTFALSLLSLLWPGGAKGDNRQLTKGSSFSGSSSQALKDLQGDRKNPYKQVDSCFRKIPPSTSNPIQNKSNPPSTG</sequence>
<dbReference type="InParanoid" id="A0A2I4H317"/>
<evidence type="ECO:0000256" key="1">
    <source>
        <dbReference type="SAM" id="MobiDB-lite"/>
    </source>
</evidence>
<proteinExistence type="predicted"/>
<name>A0A2I4H317_JUGRE</name>
<evidence type="ECO:0000313" key="4">
    <source>
        <dbReference type="RefSeq" id="XP_018850556.1"/>
    </source>
</evidence>
<dbReference type="AlphaFoldDB" id="A0A2I4H317"/>
<feature type="signal peptide" evidence="2">
    <location>
        <begin position="1"/>
        <end position="28"/>
    </location>
</feature>